<name>A0ABS1P4L0_9ACTN</name>
<evidence type="ECO:0000259" key="3">
    <source>
        <dbReference type="Pfam" id="PF00248"/>
    </source>
</evidence>
<dbReference type="Gene3D" id="3.20.20.100">
    <property type="entry name" value="NADP-dependent oxidoreductase domain"/>
    <property type="match status" value="1"/>
</dbReference>
<dbReference type="InterPro" id="IPR050791">
    <property type="entry name" value="Aldo-Keto_reductase"/>
</dbReference>
<dbReference type="Pfam" id="PF00248">
    <property type="entry name" value="Aldo_ket_red"/>
    <property type="match status" value="1"/>
</dbReference>
<feature type="region of interest" description="Disordered" evidence="2">
    <location>
        <begin position="310"/>
        <end position="332"/>
    </location>
</feature>
<dbReference type="SUPFAM" id="SSF51430">
    <property type="entry name" value="NAD(P)-linked oxidoreductase"/>
    <property type="match status" value="1"/>
</dbReference>
<accession>A0ABS1P4L0</accession>
<organism evidence="4 5">
    <name type="scientific">Streptomyces musisoli</name>
    <dbReference type="NCBI Taxonomy" id="2802280"/>
    <lineage>
        <taxon>Bacteria</taxon>
        <taxon>Bacillati</taxon>
        <taxon>Actinomycetota</taxon>
        <taxon>Actinomycetes</taxon>
        <taxon>Kitasatosporales</taxon>
        <taxon>Streptomycetaceae</taxon>
        <taxon>Streptomyces</taxon>
    </lineage>
</organism>
<evidence type="ECO:0000256" key="1">
    <source>
        <dbReference type="ARBA" id="ARBA00023002"/>
    </source>
</evidence>
<dbReference type="EMBL" id="JAERRH010000007">
    <property type="protein sequence ID" value="MBL1106856.1"/>
    <property type="molecule type" value="Genomic_DNA"/>
</dbReference>
<keyword evidence="1" id="KW-0560">Oxidoreductase</keyword>
<dbReference type="InterPro" id="IPR036812">
    <property type="entry name" value="NAD(P)_OxRdtase_dom_sf"/>
</dbReference>
<feature type="domain" description="NADP-dependent oxidoreductase" evidence="3">
    <location>
        <begin position="16"/>
        <end position="305"/>
    </location>
</feature>
<dbReference type="InterPro" id="IPR023210">
    <property type="entry name" value="NADP_OxRdtase_dom"/>
</dbReference>
<keyword evidence="5" id="KW-1185">Reference proteome</keyword>
<dbReference type="Proteomes" id="UP000621386">
    <property type="component" value="Unassembled WGS sequence"/>
</dbReference>
<evidence type="ECO:0000313" key="4">
    <source>
        <dbReference type="EMBL" id="MBL1106856.1"/>
    </source>
</evidence>
<protein>
    <submittedName>
        <fullName evidence="4">Aldo/keto reductase</fullName>
    </submittedName>
</protein>
<dbReference type="RefSeq" id="WP_201820124.1">
    <property type="nucleotide sequence ID" value="NZ_JAERRH010000007.1"/>
</dbReference>
<reference evidence="4 5" key="1">
    <citation type="submission" date="2021-01" db="EMBL/GenBank/DDBJ databases">
        <title>WGS of actinomycetes isolated from Thailand.</title>
        <authorList>
            <person name="Thawai C."/>
        </authorList>
    </citation>
    <scope>NUCLEOTIDE SEQUENCE [LARGE SCALE GENOMIC DNA]</scope>
    <source>
        <strain evidence="4 5">CH5-8</strain>
    </source>
</reference>
<sequence length="332" mass="34311">MDIRKLGAAGPEVSAVGLGCLGLTGGYGPVDEDAAVALVREALERGVTLLDTADFYGGGGVETLLGRALAGVRDRAVIATRGGAVFSGPGRPTGFDGSPAYLRRACEASLARLGTDRIDLYYLARVDPAVPVEESVGALAELVAEGKIGHIGLSEVSAGVLRRAHAVHPVAAVATEYSLWSRDVEDTVLPAARELGVGLVACSPLGRGFLTGTVDAASLGARDYRRNHPRFSPENLARNTGLLVDAARIAAESGIPPARLALAWVLGRGDDIVAIPGTRRRAHLLENIAAAAERLGPAHAERLAACFPPDAVAGSRLPQPPTAARSQEPARP</sequence>
<evidence type="ECO:0000313" key="5">
    <source>
        <dbReference type="Proteomes" id="UP000621386"/>
    </source>
</evidence>
<comment type="caution">
    <text evidence="4">The sequence shown here is derived from an EMBL/GenBank/DDBJ whole genome shotgun (WGS) entry which is preliminary data.</text>
</comment>
<gene>
    <name evidence="4" type="ORF">JK361_19985</name>
</gene>
<proteinExistence type="predicted"/>
<dbReference type="PANTHER" id="PTHR43625">
    <property type="entry name" value="AFLATOXIN B1 ALDEHYDE REDUCTASE"/>
    <property type="match status" value="1"/>
</dbReference>
<dbReference type="PANTHER" id="PTHR43625:SF40">
    <property type="entry name" value="ALDO-KETO REDUCTASE YAKC [NADP(+)]"/>
    <property type="match status" value="1"/>
</dbReference>
<evidence type="ECO:0000256" key="2">
    <source>
        <dbReference type="SAM" id="MobiDB-lite"/>
    </source>
</evidence>